<keyword evidence="3" id="KW-1185">Reference proteome</keyword>
<proteinExistence type="predicted"/>
<gene>
    <name evidence="2" type="ORF">T440DRAFT_535978</name>
</gene>
<evidence type="ECO:0000313" key="3">
    <source>
        <dbReference type="Proteomes" id="UP000799423"/>
    </source>
</evidence>
<evidence type="ECO:0000313" key="2">
    <source>
        <dbReference type="EMBL" id="KAF2855780.1"/>
    </source>
</evidence>
<reference evidence="2" key="1">
    <citation type="submission" date="2020-01" db="EMBL/GenBank/DDBJ databases">
        <authorList>
            <consortium name="DOE Joint Genome Institute"/>
            <person name="Haridas S."/>
            <person name="Albert R."/>
            <person name="Binder M."/>
            <person name="Bloem J."/>
            <person name="Labutti K."/>
            <person name="Salamov A."/>
            <person name="Andreopoulos B."/>
            <person name="Baker S.E."/>
            <person name="Barry K."/>
            <person name="Bills G."/>
            <person name="Bluhm B.H."/>
            <person name="Cannon C."/>
            <person name="Castanera R."/>
            <person name="Culley D.E."/>
            <person name="Daum C."/>
            <person name="Ezra D."/>
            <person name="Gonzalez J.B."/>
            <person name="Henrissat B."/>
            <person name="Kuo A."/>
            <person name="Liang C."/>
            <person name="Lipzen A."/>
            <person name="Lutzoni F."/>
            <person name="Magnuson J."/>
            <person name="Mondo S."/>
            <person name="Nolan M."/>
            <person name="Ohm R."/>
            <person name="Pangilinan J."/>
            <person name="Park H.-J."/>
            <person name="Ramirez L."/>
            <person name="Alfaro M."/>
            <person name="Sun H."/>
            <person name="Tritt A."/>
            <person name="Yoshinaga Y."/>
            <person name="Zwiers L.-H."/>
            <person name="Turgeon B.G."/>
            <person name="Goodwin S.B."/>
            <person name="Spatafora J.W."/>
            <person name="Crous P.W."/>
            <person name="Grigoriev I.V."/>
        </authorList>
    </citation>
    <scope>NUCLEOTIDE SEQUENCE</scope>
    <source>
        <strain evidence="2">IPT5</strain>
    </source>
</reference>
<accession>A0A6A7BK00</accession>
<feature type="compositionally biased region" description="Polar residues" evidence="1">
    <location>
        <begin position="74"/>
        <end position="83"/>
    </location>
</feature>
<dbReference type="Proteomes" id="UP000799423">
    <property type="component" value="Unassembled WGS sequence"/>
</dbReference>
<dbReference type="EMBL" id="MU006290">
    <property type="protein sequence ID" value="KAF2855780.1"/>
    <property type="molecule type" value="Genomic_DNA"/>
</dbReference>
<feature type="region of interest" description="Disordered" evidence="1">
    <location>
        <begin position="56"/>
        <end position="83"/>
    </location>
</feature>
<sequence length="256" mass="29417">MTRLMLAKFRRFFWPRVPQRMYTSREDWPFCSICLGSSHKLRHRLLLGSPELAQRQGSIESSEASDLEPPGLTIGSNGPRSGNLGDGNQLSWKVWKDVVEAVSNFMFLWTGLMNYVQCHDDYDILGNLRITCLDFKNNCGAGVLRRFRRWSCLVWTSSSFQQFMRCRSSGVIPWRFLFSVGGSLGTLVTQLSVEEQRANDWISKHEPDLHTLQEKFCTLKENYKSTKAKLKKKKERGRTAEVYLGTSATETSRSKL</sequence>
<protein>
    <submittedName>
        <fullName evidence="2">Uncharacterized protein</fullName>
    </submittedName>
</protein>
<dbReference type="AlphaFoldDB" id="A0A6A7BK00"/>
<name>A0A6A7BK00_9PLEO</name>
<organism evidence="2 3">
    <name type="scientific">Plenodomus tracheiphilus IPT5</name>
    <dbReference type="NCBI Taxonomy" id="1408161"/>
    <lineage>
        <taxon>Eukaryota</taxon>
        <taxon>Fungi</taxon>
        <taxon>Dikarya</taxon>
        <taxon>Ascomycota</taxon>
        <taxon>Pezizomycotina</taxon>
        <taxon>Dothideomycetes</taxon>
        <taxon>Pleosporomycetidae</taxon>
        <taxon>Pleosporales</taxon>
        <taxon>Pleosporineae</taxon>
        <taxon>Leptosphaeriaceae</taxon>
        <taxon>Plenodomus</taxon>
    </lineage>
</organism>
<evidence type="ECO:0000256" key="1">
    <source>
        <dbReference type="SAM" id="MobiDB-lite"/>
    </source>
</evidence>